<name>A0A2N3NBD5_9PEZI</name>
<feature type="signal peptide" evidence="1">
    <location>
        <begin position="1"/>
        <end position="19"/>
    </location>
</feature>
<organism evidence="2 3">
    <name type="scientific">Lomentospora prolificans</name>
    <dbReference type="NCBI Taxonomy" id="41688"/>
    <lineage>
        <taxon>Eukaryota</taxon>
        <taxon>Fungi</taxon>
        <taxon>Dikarya</taxon>
        <taxon>Ascomycota</taxon>
        <taxon>Pezizomycotina</taxon>
        <taxon>Sordariomycetes</taxon>
        <taxon>Hypocreomycetidae</taxon>
        <taxon>Microascales</taxon>
        <taxon>Microascaceae</taxon>
        <taxon>Lomentospora</taxon>
    </lineage>
</organism>
<dbReference type="EMBL" id="NLAX01000010">
    <property type="protein sequence ID" value="PKS09756.1"/>
    <property type="molecule type" value="Genomic_DNA"/>
</dbReference>
<proteinExistence type="predicted"/>
<dbReference type="STRING" id="41688.A0A2N3NBD5"/>
<keyword evidence="1" id="KW-0732">Signal</keyword>
<dbReference type="InParanoid" id="A0A2N3NBD5"/>
<keyword evidence="3" id="KW-1185">Reference proteome</keyword>
<reference evidence="2 3" key="1">
    <citation type="journal article" date="2017" name="G3 (Bethesda)">
        <title>First Draft Genome Sequence of the Pathogenic Fungus Lomentospora prolificans (Formerly Scedosporium prolificans).</title>
        <authorList>
            <person name="Luo R."/>
            <person name="Zimin A."/>
            <person name="Workman R."/>
            <person name="Fan Y."/>
            <person name="Pertea G."/>
            <person name="Grossman N."/>
            <person name="Wear M.P."/>
            <person name="Jia B."/>
            <person name="Miller H."/>
            <person name="Casadevall A."/>
            <person name="Timp W."/>
            <person name="Zhang S.X."/>
            <person name="Salzberg S.L."/>
        </authorList>
    </citation>
    <scope>NUCLEOTIDE SEQUENCE [LARGE SCALE GENOMIC DNA]</scope>
    <source>
        <strain evidence="2 3">JHH-5317</strain>
    </source>
</reference>
<evidence type="ECO:0000313" key="2">
    <source>
        <dbReference type="EMBL" id="PKS09756.1"/>
    </source>
</evidence>
<dbReference type="GO" id="GO:0005975">
    <property type="term" value="P:carbohydrate metabolic process"/>
    <property type="evidence" value="ECO:0007669"/>
    <property type="project" value="InterPro"/>
</dbReference>
<gene>
    <name evidence="2" type="ORF">jhhlp_004377</name>
</gene>
<sequence>MKGLMLAWLIIVAVPATAAIDRETVVRAFSPERTASSEETPLQVGNGNFAFGVDVTGLQTFKPFATMSTWGWHSFALPEAENQTSPEEFKGVEWDTHGRPVFYNQPNEEQPDLSNWLRENPHRLNLGTLGFSFDEEITEDDLSAKSQTLDLWTGLITSSFEYKDTPVTVQTVADPNSDTVAVTVDSALLSSGDLQLFLDFPYPTKDKFNAPFVGVYNQTDLHNTTLRNVRAGSAELRHILDETAYSVFLRWEGNATVSGPEDGTHRYSLRSEGESLRLMATFAEHKVCSKTAPSVNKITEEAETWWGNFWQEGAFVDLTATEAEEAREVQRRVVLSQYLIAVNSASDLPPQESGLVNNGWYGKFHMEMYLWHSLPFALWNHWPLLDRSLSHIYPDLLPHALDRASLQGYKGARWGKMTGPDFNDAPGEINSLLIWQQPHPMYFAETERRRASSPEEELSVLEKWDEVLSHTADFMASFAWWNETTELYDLGPPMYPASENTDPKLTRNPPFELAYWRFGLDIAIQWKERQSLPAPEEWLDVRDYLAPLPTVDGTFPVYEGIPDMWMSNATTMDHPAMTAIYGLLPPPMSGPELDLDVARSTAERIKEFWDLDQSFGWDLPMLAMNSLRLGNVAEAVDYLLHPTFAFDDAGYPLGGTRVPTPYFPSSSSFLIAVGMMAGGWEGEEGPHFPEEWEAAVEGFGPTL</sequence>
<dbReference type="SUPFAM" id="SSF48208">
    <property type="entry name" value="Six-hairpin glycosidases"/>
    <property type="match status" value="1"/>
</dbReference>
<feature type="chain" id="PRO_5014839894" evidence="1">
    <location>
        <begin position="20"/>
        <end position="703"/>
    </location>
</feature>
<accession>A0A2N3NBD5</accession>
<protein>
    <submittedName>
        <fullName evidence="2">Uncharacterized protein</fullName>
    </submittedName>
</protein>
<dbReference type="Gene3D" id="1.50.10.10">
    <property type="match status" value="1"/>
</dbReference>
<dbReference type="OrthoDB" id="3534988at2759"/>
<dbReference type="GO" id="GO:0003824">
    <property type="term" value="F:catalytic activity"/>
    <property type="evidence" value="ECO:0007669"/>
    <property type="project" value="UniProtKB-ARBA"/>
</dbReference>
<comment type="caution">
    <text evidence="2">The sequence shown here is derived from an EMBL/GenBank/DDBJ whole genome shotgun (WGS) entry which is preliminary data.</text>
</comment>
<dbReference type="InterPro" id="IPR012341">
    <property type="entry name" value="6hp_glycosidase-like_sf"/>
</dbReference>
<dbReference type="AlphaFoldDB" id="A0A2N3NBD5"/>
<dbReference type="Proteomes" id="UP000233524">
    <property type="component" value="Unassembled WGS sequence"/>
</dbReference>
<evidence type="ECO:0000256" key="1">
    <source>
        <dbReference type="SAM" id="SignalP"/>
    </source>
</evidence>
<dbReference type="InterPro" id="IPR008928">
    <property type="entry name" value="6-hairpin_glycosidase_sf"/>
</dbReference>
<dbReference type="VEuPathDB" id="FungiDB:jhhlp_004377"/>
<evidence type="ECO:0000313" key="3">
    <source>
        <dbReference type="Proteomes" id="UP000233524"/>
    </source>
</evidence>